<reference evidence="1" key="1">
    <citation type="submission" date="2022-05" db="EMBL/GenBank/DDBJ databases">
        <title>Comparative Genomics of Spacecraft Associated Microbes.</title>
        <authorList>
            <person name="Tran M.T."/>
            <person name="Wright A."/>
            <person name="Seuylemezian A."/>
            <person name="Eisen J."/>
            <person name="Coil D."/>
        </authorList>
    </citation>
    <scope>NUCLEOTIDE SEQUENCE</scope>
    <source>
        <strain evidence="1">FAIRING 10M-2.2</strain>
    </source>
</reference>
<gene>
    <name evidence="1" type="ORF">M3215_19250</name>
</gene>
<accession>A0ACC6AAC1</accession>
<proteinExistence type="predicted"/>
<dbReference type="Proteomes" id="UP001202289">
    <property type="component" value="Unassembled WGS sequence"/>
</dbReference>
<keyword evidence="2" id="KW-1185">Reference proteome</keyword>
<evidence type="ECO:0000313" key="2">
    <source>
        <dbReference type="Proteomes" id="UP001202289"/>
    </source>
</evidence>
<sequence>MEIIIAPDINIELSISDFDTCPSGVIIDGDVIIIALPLVACIEITITDDNSISIELIDSLAFLSFPPSD</sequence>
<comment type="caution">
    <text evidence="1">The sequence shown here is derived from an EMBL/GenBank/DDBJ whole genome shotgun (WGS) entry which is preliminary data.</text>
</comment>
<protein>
    <submittedName>
        <fullName evidence="1">Uncharacterized protein</fullName>
    </submittedName>
</protein>
<organism evidence="1 2">
    <name type="scientific">Bacillus cytotoxicus</name>
    <dbReference type="NCBI Taxonomy" id="580165"/>
    <lineage>
        <taxon>Bacteria</taxon>
        <taxon>Bacillati</taxon>
        <taxon>Bacillota</taxon>
        <taxon>Bacilli</taxon>
        <taxon>Bacillales</taxon>
        <taxon>Bacillaceae</taxon>
        <taxon>Bacillus</taxon>
        <taxon>Bacillus cereus group</taxon>
    </lineage>
</organism>
<dbReference type="EMBL" id="JAMBOP010000030">
    <property type="protein sequence ID" value="MCM3737864.1"/>
    <property type="molecule type" value="Genomic_DNA"/>
</dbReference>
<evidence type="ECO:0000313" key="1">
    <source>
        <dbReference type="EMBL" id="MCM3737864.1"/>
    </source>
</evidence>
<name>A0ACC6AAC1_9BACI</name>